<proteinExistence type="predicted"/>
<dbReference type="AlphaFoldDB" id="A0ABD1CSK4"/>
<reference evidence="2 3" key="1">
    <citation type="submission" date="2024-05" db="EMBL/GenBank/DDBJ databases">
        <title>Culex pipiens pipiens assembly and annotation.</title>
        <authorList>
            <person name="Alout H."/>
            <person name="Durand T."/>
        </authorList>
    </citation>
    <scope>NUCLEOTIDE SEQUENCE [LARGE SCALE GENOMIC DNA]</scope>
    <source>
        <strain evidence="2">HA-2024</strain>
        <tissue evidence="2">Whole body</tissue>
    </source>
</reference>
<dbReference type="Proteomes" id="UP001562425">
    <property type="component" value="Unassembled WGS sequence"/>
</dbReference>
<feature type="region of interest" description="Disordered" evidence="1">
    <location>
        <begin position="151"/>
        <end position="171"/>
    </location>
</feature>
<feature type="compositionally biased region" description="Basic and acidic residues" evidence="1">
    <location>
        <begin position="207"/>
        <end position="224"/>
    </location>
</feature>
<accession>A0ABD1CSK4</accession>
<comment type="caution">
    <text evidence="2">The sequence shown here is derived from an EMBL/GenBank/DDBJ whole genome shotgun (WGS) entry which is preliminary data.</text>
</comment>
<name>A0ABD1CSK4_CULPP</name>
<feature type="region of interest" description="Disordered" evidence="1">
    <location>
        <begin position="184"/>
        <end position="224"/>
    </location>
</feature>
<gene>
    <name evidence="2" type="ORF">pipiens_014939</name>
</gene>
<evidence type="ECO:0000313" key="3">
    <source>
        <dbReference type="Proteomes" id="UP001562425"/>
    </source>
</evidence>
<evidence type="ECO:0000256" key="1">
    <source>
        <dbReference type="SAM" id="MobiDB-lite"/>
    </source>
</evidence>
<protein>
    <submittedName>
        <fullName evidence="2">Uncharacterized protein</fullName>
    </submittedName>
</protein>
<feature type="region of interest" description="Disordered" evidence="1">
    <location>
        <begin position="75"/>
        <end position="118"/>
    </location>
</feature>
<dbReference type="EMBL" id="JBEHCU010009710">
    <property type="protein sequence ID" value="KAL1379383.1"/>
    <property type="molecule type" value="Genomic_DNA"/>
</dbReference>
<evidence type="ECO:0000313" key="2">
    <source>
        <dbReference type="EMBL" id="KAL1379383.1"/>
    </source>
</evidence>
<sequence>MPIGHTAKQLESALARRIFLRCQRSPRESEEDSNINFRCGSSCKTTSAAASVIAKRVAAGERCLRVVGIGKSGAEHRSGLEARPGRSNAIRWSPARENHSQKPLRSKAHHAISRSGPHLSSFSAWSAAAEGIKGASLGPAVRPTPNTAIVSKHARKTHPEEEQDGKTLPGGLFYARSTRARFDGCAKASEGGPGSIAPHARSPRARTHGDQRDAHQDDQHRGCA</sequence>
<feature type="compositionally biased region" description="Basic residues" evidence="1">
    <location>
        <begin position="102"/>
        <end position="112"/>
    </location>
</feature>
<organism evidence="2 3">
    <name type="scientific">Culex pipiens pipiens</name>
    <name type="common">Northern house mosquito</name>
    <dbReference type="NCBI Taxonomy" id="38569"/>
    <lineage>
        <taxon>Eukaryota</taxon>
        <taxon>Metazoa</taxon>
        <taxon>Ecdysozoa</taxon>
        <taxon>Arthropoda</taxon>
        <taxon>Hexapoda</taxon>
        <taxon>Insecta</taxon>
        <taxon>Pterygota</taxon>
        <taxon>Neoptera</taxon>
        <taxon>Endopterygota</taxon>
        <taxon>Diptera</taxon>
        <taxon>Nematocera</taxon>
        <taxon>Culicoidea</taxon>
        <taxon>Culicidae</taxon>
        <taxon>Culicinae</taxon>
        <taxon>Culicini</taxon>
        <taxon>Culex</taxon>
        <taxon>Culex</taxon>
    </lineage>
</organism>
<feature type="compositionally biased region" description="Basic and acidic residues" evidence="1">
    <location>
        <begin position="75"/>
        <end position="84"/>
    </location>
</feature>
<keyword evidence="3" id="KW-1185">Reference proteome</keyword>